<keyword evidence="7" id="KW-1185">Reference proteome</keyword>
<dbReference type="Gene3D" id="2.40.30.170">
    <property type="match status" value="1"/>
</dbReference>
<dbReference type="Pfam" id="PF25989">
    <property type="entry name" value="YknX_C"/>
    <property type="match status" value="1"/>
</dbReference>
<dbReference type="Gene3D" id="2.40.50.100">
    <property type="match status" value="2"/>
</dbReference>
<feature type="domain" description="CusB-like beta-barrel" evidence="4">
    <location>
        <begin position="286"/>
        <end position="353"/>
    </location>
</feature>
<dbReference type="PANTHER" id="PTHR30469:SF33">
    <property type="entry name" value="SLR1207 PROTEIN"/>
    <property type="match status" value="1"/>
</dbReference>
<evidence type="ECO:0000259" key="4">
    <source>
        <dbReference type="Pfam" id="PF25954"/>
    </source>
</evidence>
<feature type="domain" description="Multidrug resistance protein MdtA-like barrel-sandwich hybrid" evidence="3">
    <location>
        <begin position="71"/>
        <end position="264"/>
    </location>
</feature>
<dbReference type="Pfam" id="PF25917">
    <property type="entry name" value="BSH_RND"/>
    <property type="match status" value="1"/>
</dbReference>
<dbReference type="Gene3D" id="2.40.420.20">
    <property type="match status" value="1"/>
</dbReference>
<feature type="domain" description="YknX-like C-terminal permuted SH3-like" evidence="5">
    <location>
        <begin position="366"/>
        <end position="429"/>
    </location>
</feature>
<dbReference type="SUPFAM" id="SSF111369">
    <property type="entry name" value="HlyD-like secretion proteins"/>
    <property type="match status" value="2"/>
</dbReference>
<evidence type="ECO:0000313" key="6">
    <source>
        <dbReference type="EMBL" id="NSL51004.1"/>
    </source>
</evidence>
<keyword evidence="2" id="KW-0175">Coiled coil</keyword>
<dbReference type="GO" id="GO:1990281">
    <property type="term" value="C:efflux pump complex"/>
    <property type="evidence" value="ECO:0007669"/>
    <property type="project" value="TreeGrafter"/>
</dbReference>
<evidence type="ECO:0000259" key="3">
    <source>
        <dbReference type="Pfam" id="PF25917"/>
    </source>
</evidence>
<organism evidence="6 7">
    <name type="scientific">Calidifontibacillus erzurumensis</name>
    <dbReference type="NCBI Taxonomy" id="2741433"/>
    <lineage>
        <taxon>Bacteria</taxon>
        <taxon>Bacillati</taxon>
        <taxon>Bacillota</taxon>
        <taxon>Bacilli</taxon>
        <taxon>Bacillales</taxon>
        <taxon>Bacillaceae</taxon>
        <taxon>Calidifontibacillus/Schinkia group</taxon>
        <taxon>Calidifontibacillus</taxon>
    </lineage>
</organism>
<dbReference type="GO" id="GO:0015562">
    <property type="term" value="F:efflux transmembrane transporter activity"/>
    <property type="evidence" value="ECO:0007669"/>
    <property type="project" value="InterPro"/>
</dbReference>
<evidence type="ECO:0000259" key="5">
    <source>
        <dbReference type="Pfam" id="PF25989"/>
    </source>
</evidence>
<dbReference type="AlphaFoldDB" id="A0A8J8GBZ1"/>
<dbReference type="InterPro" id="IPR006143">
    <property type="entry name" value="RND_pump_MFP"/>
</dbReference>
<evidence type="ECO:0000313" key="7">
    <source>
        <dbReference type="Proteomes" id="UP000625804"/>
    </source>
</evidence>
<dbReference type="InterPro" id="IPR058792">
    <property type="entry name" value="Beta-barrel_RND_2"/>
</dbReference>
<feature type="coiled-coil region" evidence="2">
    <location>
        <begin position="105"/>
        <end position="246"/>
    </location>
</feature>
<dbReference type="PANTHER" id="PTHR30469">
    <property type="entry name" value="MULTIDRUG RESISTANCE PROTEIN MDTA"/>
    <property type="match status" value="1"/>
</dbReference>
<reference evidence="6" key="1">
    <citation type="submission" date="2020-06" db="EMBL/GenBank/DDBJ databases">
        <title>A novel thermopfilic bacterium from Erzurum, Turkey.</title>
        <authorList>
            <person name="Adiguzel A."/>
            <person name="Ay H."/>
            <person name="Baltaci M.O."/>
        </authorList>
    </citation>
    <scope>NUCLEOTIDE SEQUENCE</scope>
    <source>
        <strain evidence="6">P2</strain>
    </source>
</reference>
<evidence type="ECO:0000256" key="1">
    <source>
        <dbReference type="ARBA" id="ARBA00009477"/>
    </source>
</evidence>
<dbReference type="Gene3D" id="1.10.287.470">
    <property type="entry name" value="Helix hairpin bin"/>
    <property type="match status" value="3"/>
</dbReference>
<proteinExistence type="inferred from homology"/>
<accession>A0A8J8GBZ1</accession>
<dbReference type="RefSeq" id="WP_173730203.1">
    <property type="nucleotide sequence ID" value="NZ_JABTTE010000003.1"/>
</dbReference>
<protein>
    <submittedName>
        <fullName evidence="6">Efflux RND transporter periplasmic adaptor subunit</fullName>
    </submittedName>
</protein>
<dbReference type="Proteomes" id="UP000625804">
    <property type="component" value="Unassembled WGS sequence"/>
</dbReference>
<gene>
    <name evidence="6" type="ORF">HR057_04390</name>
</gene>
<sequence>MHKKTNISVFVLFVSLTFILFAGLTVAGCTAKETATSNKEETNAVPVQVEKARKGILDAKAGIAGKFEPYEKVAIAPKVNGKIVEISVSLGQKVNKGDVLFTLDQVDLQNAVKQAEAQLQVAQANLKKAEIGSSQGLDQAKNNLAQSESAVAQAKQAYNDAKINLERTKKLFEAGAVPSVELEQKETAFKNAEIALKNAEIAYENAKDSVHYAGQKTDIEVAKASVAQAKVNLDNAREQLANATVRAPISGIVASVNGAPGQMSSMQSSVITIVKLDPIVVKGYLSENEVTSIKTGAAVKVEVPTVGKTIDAKVTAISPVMDQQLKAYPFEIEIPNADGKWKADMVVNVIFQGTNGQLENSIIVSRKAVFEEEGKKYVYKIENNKAVKVEVKTGEETSEEIVILEGIKENDTIVVKGQTLLTDGAEVTIQKQA</sequence>
<comment type="caution">
    <text evidence="6">The sequence shown here is derived from an EMBL/GenBank/DDBJ whole genome shotgun (WGS) entry which is preliminary data.</text>
</comment>
<dbReference type="InterPro" id="IPR058637">
    <property type="entry name" value="YknX-like_C"/>
</dbReference>
<name>A0A8J8GBZ1_9BACI</name>
<evidence type="ECO:0000256" key="2">
    <source>
        <dbReference type="SAM" id="Coils"/>
    </source>
</evidence>
<dbReference type="Pfam" id="PF25954">
    <property type="entry name" value="Beta-barrel_RND_2"/>
    <property type="match status" value="1"/>
</dbReference>
<dbReference type="NCBIfam" id="TIGR01730">
    <property type="entry name" value="RND_mfp"/>
    <property type="match status" value="1"/>
</dbReference>
<dbReference type="PROSITE" id="PS51257">
    <property type="entry name" value="PROKAR_LIPOPROTEIN"/>
    <property type="match status" value="1"/>
</dbReference>
<dbReference type="EMBL" id="JABTTE010000003">
    <property type="protein sequence ID" value="NSL51004.1"/>
    <property type="molecule type" value="Genomic_DNA"/>
</dbReference>
<comment type="similarity">
    <text evidence="1">Belongs to the membrane fusion protein (MFP) (TC 8.A.1) family.</text>
</comment>
<dbReference type="InterPro" id="IPR058625">
    <property type="entry name" value="MdtA-like_BSH"/>
</dbReference>